<organism evidence="1 2">
    <name type="scientific">Inconstantimicrobium mannanitabidum</name>
    <dbReference type="NCBI Taxonomy" id="1604901"/>
    <lineage>
        <taxon>Bacteria</taxon>
        <taxon>Bacillati</taxon>
        <taxon>Bacillota</taxon>
        <taxon>Clostridia</taxon>
        <taxon>Eubacteriales</taxon>
        <taxon>Clostridiaceae</taxon>
        <taxon>Inconstantimicrobium</taxon>
    </lineage>
</organism>
<proteinExistence type="predicted"/>
<evidence type="ECO:0000313" key="1">
    <source>
        <dbReference type="EMBL" id="GKX68920.1"/>
    </source>
</evidence>
<sequence length="343" mass="39443">MKRLIKKSVFLIIVFVSISFFTSYETYMIEYGVKQQVAKNILLSKSSKEFFIDYKEDEVKKDNSLLSLQGDYVLLKKDIGDFSGKGIYFKGALKNKPKLLSGRFFNESDFNAGKKVAVVQKQFADRLIEKDGKKYYYTNNINYEVIGIIDDDKKEISDDTSAYINLDSLLQKDSFYLKGDYYIDAKENTDKLFTSLKQLYSSKNVDVQEKQPLQTPLSKLLSDQSFRTDTLIKIMIIFILNTVCVTEYWIKSRKNEIGIRRAVGSTKLKISLSIIKELILVSIGSFILGYLIYIIVTYIKEGYIHYYATSVMLSFAISMISALITSIVPIYKANKMEPSEIMR</sequence>
<gene>
    <name evidence="1" type="ORF">rsdtw13_41780</name>
</gene>
<keyword evidence="2" id="KW-1185">Reference proteome</keyword>
<name>A0ACB5RJE7_9CLOT</name>
<protein>
    <submittedName>
        <fullName evidence="1">Uncharacterized protein</fullName>
    </submittedName>
</protein>
<comment type="caution">
    <text evidence="1">The sequence shown here is derived from an EMBL/GenBank/DDBJ whole genome shotgun (WGS) entry which is preliminary data.</text>
</comment>
<dbReference type="EMBL" id="BROD01000001">
    <property type="protein sequence ID" value="GKX68920.1"/>
    <property type="molecule type" value="Genomic_DNA"/>
</dbReference>
<evidence type="ECO:0000313" key="2">
    <source>
        <dbReference type="Proteomes" id="UP001058074"/>
    </source>
</evidence>
<dbReference type="Proteomes" id="UP001058074">
    <property type="component" value="Unassembled WGS sequence"/>
</dbReference>
<reference evidence="1" key="1">
    <citation type="journal article" date="2025" name="Int. J. Syst. Evol. Microbiol.">
        <title>Inconstantimicrobium mannanitabidum sp. nov., a novel member of the family Clostridiaceae isolated from anoxic soil under the treatment of reductive soil disinfestation.</title>
        <authorList>
            <person name="Ueki A."/>
            <person name="Tonouchi A."/>
            <person name="Honma S."/>
            <person name="Kaku N."/>
            <person name="Ueki K."/>
        </authorList>
    </citation>
    <scope>NUCLEOTIDE SEQUENCE</scope>
    <source>
        <strain evidence="1">TW13</strain>
    </source>
</reference>
<accession>A0ACB5RJE7</accession>